<comment type="caution">
    <text evidence="2">The sequence shown here is derived from an EMBL/GenBank/DDBJ whole genome shotgun (WGS) entry which is preliminary data.</text>
</comment>
<organism evidence="2">
    <name type="scientific">Salmonella enterica subsp. enterica serovar Mbandaka</name>
    <dbReference type="NCBI Taxonomy" id="192954"/>
    <lineage>
        <taxon>Bacteria</taxon>
        <taxon>Pseudomonadati</taxon>
        <taxon>Pseudomonadota</taxon>
        <taxon>Gammaproteobacteria</taxon>
        <taxon>Enterobacterales</taxon>
        <taxon>Enterobacteriaceae</taxon>
        <taxon>Salmonella</taxon>
    </lineage>
</organism>
<sequence length="186" mass="20848">MRYLLMLFMIFISSNLQAYCYIINPESASNTKIEDVIEIKLDSRNVFEKEVSMVFPDSFSGFHCLGGTAVENRFKTTYSSGNGETVRYKIKDDSGHRLYVDVTLFVDGSQTGKQKANETSQASKLNNNLKYKVLAKVVKVESDDNSIEAKSAGEAFLLGNYIKVKPLDCHGAAICNHDNTNHEYSF</sequence>
<feature type="signal peptide" evidence="1">
    <location>
        <begin position="1"/>
        <end position="18"/>
    </location>
</feature>
<accession>A0A6X9BAH3</accession>
<dbReference type="EMBL" id="DAAGBS010000145">
    <property type="protein sequence ID" value="HAB2403741.1"/>
    <property type="molecule type" value="Genomic_DNA"/>
</dbReference>
<name>A0A6X9BAH3_SALET</name>
<protein>
    <submittedName>
        <fullName evidence="2">Uncharacterized protein</fullName>
    </submittedName>
</protein>
<reference evidence="2" key="1">
    <citation type="journal article" date="2018" name="Genome Biol.">
        <title>SKESA: strategic k-mer extension for scrupulous assemblies.</title>
        <authorList>
            <person name="Souvorov A."/>
            <person name="Agarwala R."/>
            <person name="Lipman D.J."/>
        </authorList>
    </citation>
    <scope>NUCLEOTIDE SEQUENCE</scope>
    <source>
        <strain evidence="2">Salmonella enterica</strain>
    </source>
</reference>
<dbReference type="AlphaFoldDB" id="A0A6X9BAH3"/>
<proteinExistence type="predicted"/>
<reference evidence="2" key="2">
    <citation type="submission" date="2019-10" db="EMBL/GenBank/DDBJ databases">
        <authorList>
            <consortium name="NCBI Pathogen Detection Project"/>
        </authorList>
    </citation>
    <scope>NUCLEOTIDE SEQUENCE</scope>
    <source>
        <strain evidence="2">Salmonella enterica</strain>
    </source>
</reference>
<evidence type="ECO:0000313" key="2">
    <source>
        <dbReference type="EMBL" id="HAB2403741.1"/>
    </source>
</evidence>
<evidence type="ECO:0000256" key="1">
    <source>
        <dbReference type="SAM" id="SignalP"/>
    </source>
</evidence>
<feature type="non-terminal residue" evidence="2">
    <location>
        <position position="186"/>
    </location>
</feature>
<gene>
    <name evidence="2" type="ORF">GB242_22705</name>
</gene>
<feature type="chain" id="PRO_5027979883" evidence="1">
    <location>
        <begin position="19"/>
        <end position="186"/>
    </location>
</feature>
<keyword evidence="1" id="KW-0732">Signal</keyword>